<protein>
    <recommendedName>
        <fullName evidence="1">Glycosyl transferase family 25 domain-containing protein</fullName>
    </recommendedName>
</protein>
<name>A0ABR1F4Z8_9ASCO</name>
<organism evidence="2 3">
    <name type="scientific">Myxozyma melibiosi</name>
    <dbReference type="NCBI Taxonomy" id="54550"/>
    <lineage>
        <taxon>Eukaryota</taxon>
        <taxon>Fungi</taxon>
        <taxon>Dikarya</taxon>
        <taxon>Ascomycota</taxon>
        <taxon>Saccharomycotina</taxon>
        <taxon>Lipomycetes</taxon>
        <taxon>Lipomycetales</taxon>
        <taxon>Lipomycetaceae</taxon>
        <taxon>Myxozyma</taxon>
    </lineage>
</organism>
<accession>A0ABR1F4Z8</accession>
<dbReference type="Pfam" id="PF01755">
    <property type="entry name" value="Glyco_transf_25"/>
    <property type="match status" value="1"/>
</dbReference>
<dbReference type="CDD" id="cd06532">
    <property type="entry name" value="Glyco_transf_25"/>
    <property type="match status" value="1"/>
</dbReference>
<reference evidence="2 3" key="1">
    <citation type="submission" date="2024-03" db="EMBL/GenBank/DDBJ databases">
        <title>Genome-scale model development and genomic sequencing of the oleaginous clade Lipomyces.</title>
        <authorList>
            <consortium name="Lawrence Berkeley National Laboratory"/>
            <person name="Czajka J.J."/>
            <person name="Han Y."/>
            <person name="Kim J."/>
            <person name="Mondo S.J."/>
            <person name="Hofstad B.A."/>
            <person name="Robles A."/>
            <person name="Haridas S."/>
            <person name="Riley R."/>
            <person name="LaButti K."/>
            <person name="Pangilinan J."/>
            <person name="Andreopoulos W."/>
            <person name="Lipzen A."/>
            <person name="Yan J."/>
            <person name="Wang M."/>
            <person name="Ng V."/>
            <person name="Grigoriev I.V."/>
            <person name="Spatafora J.W."/>
            <person name="Magnuson J.K."/>
            <person name="Baker S.E."/>
            <person name="Pomraning K.R."/>
        </authorList>
    </citation>
    <scope>NUCLEOTIDE SEQUENCE [LARGE SCALE GENOMIC DNA]</scope>
    <source>
        <strain evidence="2 3">Phaff 52-87</strain>
    </source>
</reference>
<gene>
    <name evidence="2" type="ORF">BZA70DRAFT_166579</name>
</gene>
<evidence type="ECO:0000259" key="1">
    <source>
        <dbReference type="Pfam" id="PF01755"/>
    </source>
</evidence>
<keyword evidence="3" id="KW-1185">Reference proteome</keyword>
<dbReference type="Proteomes" id="UP001498771">
    <property type="component" value="Unassembled WGS sequence"/>
</dbReference>
<dbReference type="RefSeq" id="XP_064767942.1">
    <property type="nucleotide sequence ID" value="XM_064909835.1"/>
</dbReference>
<sequence length="393" mass="44396">MAVYPTMILPKRGKAFVSVVVAVLVALSLFLPLLGPSRVSFEASSSSLQSSSSHDPLADIQNSTLGFGSLILLSLPSRTDRRDAVTLIADHTNITITKVIDGVRTEDIDERAYPFGPGLDKLLTEKYHAYLGSWRSHMDIFRYIVENRIESALIFEDDIDWDINIKSQLTFFAQSLRMSPLRRPYSTYELQHAPYGLDWDMIHFASSEIRLAPPPRDKAYVTYQDPYRGDLETVNNGCTGKYFCWKPLLRSTDAWDNKRSIVPTYNSVGLSAFAVTYRGAKRLLYYLSYKELTDTLDRSIANLFMNGDLHGWSVIPPMMSEWKLDGKKDTNLRVLAADHQPGLGNMEGHSAGLSQSVRKQMARDLEIDDYWENEKDHWSLVNNNPPPAPVPAP</sequence>
<proteinExistence type="predicted"/>
<evidence type="ECO:0000313" key="3">
    <source>
        <dbReference type="Proteomes" id="UP001498771"/>
    </source>
</evidence>
<dbReference type="GeneID" id="90035347"/>
<feature type="domain" description="Glycosyl transferase family 25" evidence="1">
    <location>
        <begin position="72"/>
        <end position="176"/>
    </location>
</feature>
<evidence type="ECO:0000313" key="2">
    <source>
        <dbReference type="EMBL" id="KAK7204909.1"/>
    </source>
</evidence>
<dbReference type="InterPro" id="IPR002654">
    <property type="entry name" value="Glyco_trans_25"/>
</dbReference>
<dbReference type="EMBL" id="JBBJBU010000006">
    <property type="protein sequence ID" value="KAK7204909.1"/>
    <property type="molecule type" value="Genomic_DNA"/>
</dbReference>
<comment type="caution">
    <text evidence="2">The sequence shown here is derived from an EMBL/GenBank/DDBJ whole genome shotgun (WGS) entry which is preliminary data.</text>
</comment>